<dbReference type="GO" id="GO:0004177">
    <property type="term" value="F:aminopeptidase activity"/>
    <property type="evidence" value="ECO:0007669"/>
    <property type="project" value="UniProtKB-KW"/>
</dbReference>
<protein>
    <submittedName>
        <fullName evidence="1">Aminopeptidase</fullName>
    </submittedName>
</protein>
<accession>A0ABP9QBQ1</accession>
<dbReference type="Proteomes" id="UP001500547">
    <property type="component" value="Unassembled WGS sequence"/>
</dbReference>
<sequence length="367" mass="40949">MNLKGAGLLAVLAMLTGCAGDGVGLGYYWQAVRGQFQLWQRTRPVADVAADQATPEALRKRLQLAMEIRAYASRELGLPDNDSYRSYADLQRKSVVWNVFAAPPLSLQTMSWCFPVAGCVGYLGYFGEADARSRADALRGQGLDVIVGGVPAYSTLGWLSDPLLNTFIDWPEAELARLIFHELAHQKVYVKDDTEFNESFASTVELVGVRRWLSQPGKEAQRETFERGLVMQSDFATLVRQGRERFVALYAEAETALARAEPAERDALRAQFLVRKQALIETLQAEHRTMRDTRWNGYTGYDEWFAGINNARLASVGFYQGLVPGFEALLKAEGGDLGRWYARVEKLGERSPTERRTALQANVTPIP</sequence>
<name>A0ABP9QBQ1_9RHOO</name>
<proteinExistence type="predicted"/>
<comment type="caution">
    <text evidence="1">The sequence shown here is derived from an EMBL/GenBank/DDBJ whole genome shotgun (WGS) entry which is preliminary data.</text>
</comment>
<dbReference type="Pfam" id="PF10023">
    <property type="entry name" value="Aminopep"/>
    <property type="match status" value="1"/>
</dbReference>
<dbReference type="InterPro" id="IPR014553">
    <property type="entry name" value="Aminopept"/>
</dbReference>
<keyword evidence="2" id="KW-1185">Reference proteome</keyword>
<keyword evidence="1" id="KW-0031">Aminopeptidase</keyword>
<evidence type="ECO:0000313" key="1">
    <source>
        <dbReference type="EMBL" id="GAA5158123.1"/>
    </source>
</evidence>
<keyword evidence="1" id="KW-0645">Protease</keyword>
<dbReference type="EMBL" id="BAABLD010000002">
    <property type="protein sequence ID" value="GAA5158123.1"/>
    <property type="molecule type" value="Genomic_DNA"/>
</dbReference>
<keyword evidence="1" id="KW-0378">Hydrolase</keyword>
<organism evidence="1 2">
    <name type="scientific">Viridibacterium curvum</name>
    <dbReference type="NCBI Taxonomy" id="1101404"/>
    <lineage>
        <taxon>Bacteria</taxon>
        <taxon>Pseudomonadati</taxon>
        <taxon>Pseudomonadota</taxon>
        <taxon>Betaproteobacteria</taxon>
        <taxon>Rhodocyclales</taxon>
        <taxon>Rhodocyclaceae</taxon>
        <taxon>Viridibacterium</taxon>
    </lineage>
</organism>
<dbReference type="PIRSF" id="PIRSF029285">
    <property type="entry name" value="Aminopept"/>
    <property type="match status" value="1"/>
</dbReference>
<dbReference type="PROSITE" id="PS51257">
    <property type="entry name" value="PROKAR_LIPOPROTEIN"/>
    <property type="match status" value="1"/>
</dbReference>
<reference evidence="2" key="1">
    <citation type="journal article" date="2019" name="Int. J. Syst. Evol. Microbiol.">
        <title>The Global Catalogue of Microorganisms (GCM) 10K type strain sequencing project: providing services to taxonomists for standard genome sequencing and annotation.</title>
        <authorList>
            <consortium name="The Broad Institute Genomics Platform"/>
            <consortium name="The Broad Institute Genome Sequencing Center for Infectious Disease"/>
            <person name="Wu L."/>
            <person name="Ma J."/>
        </authorList>
    </citation>
    <scope>NUCLEOTIDE SEQUENCE [LARGE SCALE GENOMIC DNA]</scope>
    <source>
        <strain evidence="2">JCM 18715</strain>
    </source>
</reference>
<evidence type="ECO:0000313" key="2">
    <source>
        <dbReference type="Proteomes" id="UP001500547"/>
    </source>
</evidence>
<gene>
    <name evidence="1" type="ORF">GCM10025770_02230</name>
</gene>
<dbReference type="RefSeq" id="WP_345530980.1">
    <property type="nucleotide sequence ID" value="NZ_BAABLD010000002.1"/>
</dbReference>